<evidence type="ECO:0000256" key="5">
    <source>
        <dbReference type="SAM" id="MobiDB-lite"/>
    </source>
</evidence>
<evidence type="ECO:0000259" key="6">
    <source>
        <dbReference type="PROSITE" id="PS50222"/>
    </source>
</evidence>
<keyword evidence="3" id="KW-0862">Zinc</keyword>
<feature type="coiled-coil region" evidence="4">
    <location>
        <begin position="1174"/>
        <end position="1223"/>
    </location>
</feature>
<dbReference type="GO" id="GO:0008270">
    <property type="term" value="F:zinc ion binding"/>
    <property type="evidence" value="ECO:0007669"/>
    <property type="project" value="UniProtKB-KW"/>
</dbReference>
<feature type="region of interest" description="Disordered" evidence="5">
    <location>
        <begin position="52"/>
        <end position="77"/>
    </location>
</feature>
<reference evidence="7 8" key="1">
    <citation type="submission" date="2019-12" db="EMBL/GenBank/DDBJ databases">
        <authorList>
            <person name="Floudas D."/>
            <person name="Bentzer J."/>
            <person name="Ahren D."/>
            <person name="Johansson T."/>
            <person name="Persson P."/>
            <person name="Tunlid A."/>
        </authorList>
    </citation>
    <scope>NUCLEOTIDE SEQUENCE [LARGE SCALE GENOMIC DNA]</scope>
    <source>
        <strain evidence="7 8">CBS 102.39</strain>
    </source>
</reference>
<proteinExistence type="predicted"/>
<feature type="domain" description="EF-hand" evidence="6">
    <location>
        <begin position="485"/>
        <end position="520"/>
    </location>
</feature>
<keyword evidence="4" id="KW-0175">Coiled coil</keyword>
<dbReference type="InterPro" id="IPR043145">
    <property type="entry name" value="Znf_ZZ_sf"/>
</dbReference>
<dbReference type="EMBL" id="JAACJL010000015">
    <property type="protein sequence ID" value="KAF4621020.1"/>
    <property type="molecule type" value="Genomic_DNA"/>
</dbReference>
<organism evidence="7 8">
    <name type="scientific">Agrocybe pediades</name>
    <dbReference type="NCBI Taxonomy" id="84607"/>
    <lineage>
        <taxon>Eukaryota</taxon>
        <taxon>Fungi</taxon>
        <taxon>Dikarya</taxon>
        <taxon>Basidiomycota</taxon>
        <taxon>Agaricomycotina</taxon>
        <taxon>Agaricomycetes</taxon>
        <taxon>Agaricomycetidae</taxon>
        <taxon>Agaricales</taxon>
        <taxon>Agaricineae</taxon>
        <taxon>Strophariaceae</taxon>
        <taxon>Agrocybe</taxon>
    </lineage>
</organism>
<dbReference type="Gene3D" id="3.30.60.90">
    <property type="match status" value="1"/>
</dbReference>
<dbReference type="InterPro" id="IPR018247">
    <property type="entry name" value="EF_Hand_1_Ca_BS"/>
</dbReference>
<dbReference type="GO" id="GO:0005509">
    <property type="term" value="F:calcium ion binding"/>
    <property type="evidence" value="ECO:0007669"/>
    <property type="project" value="InterPro"/>
</dbReference>
<dbReference type="PROSITE" id="PS01357">
    <property type="entry name" value="ZF_ZZ_1"/>
    <property type="match status" value="1"/>
</dbReference>
<dbReference type="InterPro" id="IPR002048">
    <property type="entry name" value="EF_hand_dom"/>
</dbReference>
<sequence length="1264" mass="143676">MSSSIPGQSFQQTYETNIQQIKSLDLFDFEGKTLEQVASDFVASSAATIPALQRTTSRDQRPNLSTMEQEHTSDGQGVTDLWRDFETMYQERSQFLTSSPSLRALSQRSLNIEEALNSLVPAAQATIDCLDSLSKIHPFIGIAVQPFTLVIKLEIARRENDKKIVAVNVRMKDFMTCFFELRRFRHSESQTTENISIAERLEPAMHEIAKDIKECGSACDAYMKKSFLARATKAKNYESRFAEFIERFESHRQKLMETFVTHAAQGVDLINEKVNDLGLQLQRVEDGIETISGMAHALLNSLSSQRETDVLKFASKNGGFEKCLKDDELFKELVSRSGETWLQLSVQEGVTTQRAVIAKEELLRELKEDVDTIFERNMLVFDRKLKMQEMQLENIIKSESRNIIQTFSSGAHDRITDPGLRKIWKDMGWKGSVKARHFVLALHDYYSEEARGTLYRKQSLNAQPTAPISFPTPSVRNDDWALAYINATYVQSILEAIDDDGTGFISVKEVNTFIASRPDGWSLPEWLAYWALGWHISVTAYRDKIRSTAQAMYSTARTVLPPNRQWVAEYFMYSSFDQVELMLRSTLPINNYQGLQDPDLSRITKEYTEAEEKRIESNLKAVAHELDTPTTVHLVTGEGRIERYALPLLHLLLLHHHKILQIACKHVIKPDELFTLARSLGSVFDAIHYRIQNLKALFKQTHLDVDNRFENFAFGMLLLLTKPTKSSPRNNILSEELYESMQRSTNATDTAHEQEGELPLDIVKFGVQDTLEFPYSEKGQASESFSEISQQFHPILGVWTCRISYLDSDDDLAQYTSQITIEEDAVDGNITAMASTGPGMTANFRGTARATETGFDLNVVEDTEERSFRATVDVETGIMAVSWSDGWEEQYTRTPPSLVRYRYTPQQFLEDPTRSRRAFAWNAVLHVVRQKLWDKKFIQARLLERKRFVELSLRLQIDLAGYTPRKPLDRAEKMELSQLQVCLTPAQAKFFLAITQFELDKVTKHRNSCDNCYGSIIGPRLFCLECANQDLSDYVDLCLTCADKLPPPSRGFTHLVSHSMVKVKYVLHDVFYADVVDRAKRMADRIKRLFSPPETGANVVSIDKRPEQPMTAKLCDSCSQPIVLPCWVCLDCQDDLFICLQCDSEGKPTTRKDSDHKIEHHLLRVAAPSTTEEASTVNERLDSLQQRIVNMEQKLSATLSGHDESINRRLSTLEEKLSVYEAETALRISGLESLLRQFLPRLELALPKLAPLSEGEGPAGGSEV</sequence>
<evidence type="ECO:0000256" key="2">
    <source>
        <dbReference type="ARBA" id="ARBA00022771"/>
    </source>
</evidence>
<dbReference type="PROSITE" id="PS00018">
    <property type="entry name" value="EF_HAND_1"/>
    <property type="match status" value="1"/>
</dbReference>
<evidence type="ECO:0000313" key="8">
    <source>
        <dbReference type="Proteomes" id="UP000521872"/>
    </source>
</evidence>
<evidence type="ECO:0000256" key="1">
    <source>
        <dbReference type="ARBA" id="ARBA00022723"/>
    </source>
</evidence>
<keyword evidence="1" id="KW-0479">Metal-binding</keyword>
<comment type="caution">
    <text evidence="7">The sequence shown here is derived from an EMBL/GenBank/DDBJ whole genome shotgun (WGS) entry which is preliminary data.</text>
</comment>
<evidence type="ECO:0000313" key="7">
    <source>
        <dbReference type="EMBL" id="KAF4621020.1"/>
    </source>
</evidence>
<dbReference type="PROSITE" id="PS50222">
    <property type="entry name" value="EF_HAND_2"/>
    <property type="match status" value="1"/>
</dbReference>
<dbReference type="InterPro" id="IPR000433">
    <property type="entry name" value="Znf_ZZ"/>
</dbReference>
<keyword evidence="2" id="KW-0863">Zinc-finger</keyword>
<dbReference type="SUPFAM" id="SSF57850">
    <property type="entry name" value="RING/U-box"/>
    <property type="match status" value="2"/>
</dbReference>
<dbReference type="Proteomes" id="UP000521872">
    <property type="component" value="Unassembled WGS sequence"/>
</dbReference>
<accession>A0A8H4R0D5</accession>
<dbReference type="AlphaFoldDB" id="A0A8H4R0D5"/>
<gene>
    <name evidence="7" type="ORF">D9613_000104</name>
</gene>
<evidence type="ECO:0000256" key="3">
    <source>
        <dbReference type="ARBA" id="ARBA00022833"/>
    </source>
</evidence>
<name>A0A8H4R0D5_9AGAR</name>
<keyword evidence="8" id="KW-1185">Reference proteome</keyword>
<evidence type="ECO:0000256" key="4">
    <source>
        <dbReference type="SAM" id="Coils"/>
    </source>
</evidence>
<protein>
    <recommendedName>
        <fullName evidence="6">EF-hand domain-containing protein</fullName>
    </recommendedName>
</protein>